<proteinExistence type="predicted"/>
<sequence length="591" mass="64839">MKPASVFSSLIRGARAASPAVDQNISPPNERTPLLGEQGRTSSANSVPRRSTNEAATALRALGRNMVVRGEKEFKDGSKRPDSLVARPLRQASIFSKSSEGTRTPLPSNSFAVPHWIMSTTSSEAHTDSHMHPTNYVQRGMHLHKALEWMDELGVRNSTVMPIPTSLLAVNIDKKTDRSILSIAPEILAAPEIAPETLNQHQQEHMCGSLNHYYVPDEHKNITAADLIKHPDILKEIVAAGELYVDTSVDHMTASDIQDAGLSEAERSRFDPMMTGIHLGDPRATDGLLRTLYAHPGVFTGVGEVTITKELVQLLFAGKSQPHIHKNIEAFKDLLANLGEIGMPAVVHCDAYELLVQLQRKAGPDVDFGLASASGKGKGPAAPTQLDGLSNLFGDPRVQNTTIIWAHAGGLGRFVMEEPGHIDALQAMLDKNKNLNLDISWSRVAEQLIKSPEAIARWSDFIVKNSDRILFGSDTLAPATRDTWDATKVTYQSLFENIRQRPGGNVVMTKILNDNYDRLIVGSREKVRFFENHVLTKDFKKNALSGTDVRDTKGNLFMGVDNRPIQRITPEFLRHERALAGARLGLVAAAV</sequence>
<evidence type="ECO:0000313" key="2">
    <source>
        <dbReference type="EMBL" id="MCY0387090.1"/>
    </source>
</evidence>
<reference evidence="2" key="1">
    <citation type="submission" date="2022-11" db="EMBL/GenBank/DDBJ databases">
        <title>Robbsia betulipollinis sp. nov., isolated from pollen of birch (Betula pendula).</title>
        <authorList>
            <person name="Shi H."/>
            <person name="Ambika Manirajan B."/>
            <person name="Ratering S."/>
            <person name="Geissler-Plaum R."/>
            <person name="Schnell S."/>
        </authorList>
    </citation>
    <scope>NUCLEOTIDE SEQUENCE</scope>
    <source>
        <strain evidence="2">Bb-Pol-6</strain>
    </source>
</reference>
<protein>
    <recommendedName>
        <fullName evidence="4">Amidohydrolase-related domain-containing protein</fullName>
    </recommendedName>
</protein>
<evidence type="ECO:0008006" key="4">
    <source>
        <dbReference type="Google" id="ProtNLM"/>
    </source>
</evidence>
<gene>
    <name evidence="2" type="ORF">OVY01_07555</name>
</gene>
<feature type="region of interest" description="Disordered" evidence="1">
    <location>
        <begin position="16"/>
        <end position="53"/>
    </location>
</feature>
<accession>A0ABT3ZLE0</accession>
<dbReference type="SUPFAM" id="SSF51556">
    <property type="entry name" value="Metallo-dependent hydrolases"/>
    <property type="match status" value="1"/>
</dbReference>
<dbReference type="Gene3D" id="3.20.20.140">
    <property type="entry name" value="Metal-dependent hydrolases"/>
    <property type="match status" value="1"/>
</dbReference>
<dbReference type="Proteomes" id="UP001082899">
    <property type="component" value="Unassembled WGS sequence"/>
</dbReference>
<dbReference type="RefSeq" id="WP_267846808.1">
    <property type="nucleotide sequence ID" value="NZ_JAPMXC010000001.1"/>
</dbReference>
<dbReference type="InterPro" id="IPR032466">
    <property type="entry name" value="Metal_Hydrolase"/>
</dbReference>
<feature type="compositionally biased region" description="Polar residues" evidence="1">
    <location>
        <begin position="39"/>
        <end position="53"/>
    </location>
</feature>
<evidence type="ECO:0000313" key="3">
    <source>
        <dbReference type="Proteomes" id="UP001082899"/>
    </source>
</evidence>
<name>A0ABT3ZLE0_9BURK</name>
<keyword evidence="3" id="KW-1185">Reference proteome</keyword>
<organism evidence="2 3">
    <name type="scientific">Robbsia betulipollinis</name>
    <dbReference type="NCBI Taxonomy" id="2981849"/>
    <lineage>
        <taxon>Bacteria</taxon>
        <taxon>Pseudomonadati</taxon>
        <taxon>Pseudomonadota</taxon>
        <taxon>Betaproteobacteria</taxon>
        <taxon>Burkholderiales</taxon>
        <taxon>Burkholderiaceae</taxon>
        <taxon>Robbsia</taxon>
    </lineage>
</organism>
<evidence type="ECO:0000256" key="1">
    <source>
        <dbReference type="SAM" id="MobiDB-lite"/>
    </source>
</evidence>
<comment type="caution">
    <text evidence="2">The sequence shown here is derived from an EMBL/GenBank/DDBJ whole genome shotgun (WGS) entry which is preliminary data.</text>
</comment>
<dbReference type="EMBL" id="JAPMXC010000001">
    <property type="protein sequence ID" value="MCY0387090.1"/>
    <property type="molecule type" value="Genomic_DNA"/>
</dbReference>